<feature type="domain" description="PDZ" evidence="3">
    <location>
        <begin position="466"/>
        <end position="521"/>
    </location>
</feature>
<keyword evidence="2" id="KW-0378">Hydrolase</keyword>
<dbReference type="EMBL" id="CP002353">
    <property type="protein sequence ID" value="ADV62538.1"/>
    <property type="molecule type" value="Genomic_DNA"/>
</dbReference>
<sequence length="527" mass="55984">MFWLNGRFGIEVVTAWEHRAVGWAWRRGLCVGVGVWSLVIAAAGWNGGAACWGQDQNHAAPPNPPASAPSPLEIVQALETATIDAIQRAEASVVAVARYRNTENPDVTTAIRGQRPRVEPRPRRPGLLVLDDEMAGEPTGPRDFGSGVIIGPNGAILTAYHVVHGAARLEVRARGGLLFEAEIVGADPRSDLAVIAPRNPAVAAEAQLTPLPLGNAEQLRKGSFLLALGNTFDAAREDGRVSAALGILSNVDRKLMTPPDDFAQPQLRHLPTLLQLDSKLNLGMSGGAVVNLKGELVAITTAAGNPASFDPQAGYAIPLDGLGLRAVEALREGREVEYGFLGIRLDQETRTNRIEGVTDGTPAALGGLLTNDLILEVGGRAVSNADQLVLAINRMPVGEEVPLKIERNGDRLLKTVVLSKLRIQADWPVIVTTKPPSWRGARFDFTSAVFAPNDLNVLSEMSRGTVSVSEVEPGSPAFQAGLRAGQVIIAIDGQPVATPKQALQRLNERNGPVTLDTHRGQVTIPAP</sequence>
<dbReference type="InterPro" id="IPR036034">
    <property type="entry name" value="PDZ_sf"/>
</dbReference>
<dbReference type="SUPFAM" id="SSF50156">
    <property type="entry name" value="PDZ domain-like"/>
    <property type="match status" value="2"/>
</dbReference>
<evidence type="ECO:0000313" key="5">
    <source>
        <dbReference type="Proteomes" id="UP000008631"/>
    </source>
</evidence>
<evidence type="ECO:0000256" key="2">
    <source>
        <dbReference type="ARBA" id="ARBA00022801"/>
    </source>
</evidence>
<dbReference type="PRINTS" id="PR00834">
    <property type="entry name" value="PROTEASES2C"/>
</dbReference>
<dbReference type="eggNOG" id="COG0265">
    <property type="taxonomic scope" value="Bacteria"/>
</dbReference>
<dbReference type="HOGENOM" id="CLU_524633_0_0_0"/>
<dbReference type="InParanoid" id="E8R2N8"/>
<dbReference type="Pfam" id="PF17820">
    <property type="entry name" value="PDZ_6"/>
    <property type="match status" value="1"/>
</dbReference>
<dbReference type="GO" id="GO:0004252">
    <property type="term" value="F:serine-type endopeptidase activity"/>
    <property type="evidence" value="ECO:0007669"/>
    <property type="project" value="InterPro"/>
</dbReference>
<dbReference type="SMART" id="SM00228">
    <property type="entry name" value="PDZ"/>
    <property type="match status" value="2"/>
</dbReference>
<dbReference type="InterPro" id="IPR051201">
    <property type="entry name" value="Chloro_Bact_Ser_Proteases"/>
</dbReference>
<dbReference type="Pfam" id="PF13180">
    <property type="entry name" value="PDZ_2"/>
    <property type="match status" value="1"/>
</dbReference>
<dbReference type="GO" id="GO:0006508">
    <property type="term" value="P:proteolysis"/>
    <property type="evidence" value="ECO:0007669"/>
    <property type="project" value="UniProtKB-KW"/>
</dbReference>
<dbReference type="InterPro" id="IPR001478">
    <property type="entry name" value="PDZ"/>
</dbReference>
<reference evidence="4 5" key="2">
    <citation type="journal article" date="2011" name="Stand. Genomic Sci.">
        <title>Complete genome sequence of Isosphaera pallida type strain (IS1B).</title>
        <authorList>
            <consortium name="US DOE Joint Genome Institute (JGI-PGF)"/>
            <person name="Goker M."/>
            <person name="Cleland D."/>
            <person name="Saunders E."/>
            <person name="Lapidus A."/>
            <person name="Nolan M."/>
            <person name="Lucas S."/>
            <person name="Hammon N."/>
            <person name="Deshpande S."/>
            <person name="Cheng J.F."/>
            <person name="Tapia R."/>
            <person name="Han C."/>
            <person name="Goodwin L."/>
            <person name="Pitluck S."/>
            <person name="Liolios K."/>
            <person name="Pagani I."/>
            <person name="Ivanova N."/>
            <person name="Mavromatis K."/>
            <person name="Pati A."/>
            <person name="Chen A."/>
            <person name="Palaniappan K."/>
            <person name="Land M."/>
            <person name="Hauser L."/>
            <person name="Chang Y.J."/>
            <person name="Jeffries C.D."/>
            <person name="Detter J.C."/>
            <person name="Beck B."/>
            <person name="Woyke T."/>
            <person name="Bristow J."/>
            <person name="Eisen J.A."/>
            <person name="Markowitz V."/>
            <person name="Hugenholtz P."/>
            <person name="Kyrpides N.C."/>
            <person name="Klenk H.P."/>
        </authorList>
    </citation>
    <scope>NUCLEOTIDE SEQUENCE [LARGE SCALE GENOMIC DNA]</scope>
    <source>
        <strain evidence="5">ATCC 43644 / DSM 9630 / IS1B</strain>
    </source>
</reference>
<proteinExistence type="predicted"/>
<feature type="domain" description="PDZ" evidence="3">
    <location>
        <begin position="326"/>
        <end position="409"/>
    </location>
</feature>
<dbReference type="RefSeq" id="WP_013564826.1">
    <property type="nucleotide sequence ID" value="NC_014962.1"/>
</dbReference>
<organism evidence="4 5">
    <name type="scientific">Isosphaera pallida (strain ATCC 43644 / DSM 9630 / IS1B)</name>
    <dbReference type="NCBI Taxonomy" id="575540"/>
    <lineage>
        <taxon>Bacteria</taxon>
        <taxon>Pseudomonadati</taxon>
        <taxon>Planctomycetota</taxon>
        <taxon>Planctomycetia</taxon>
        <taxon>Isosphaerales</taxon>
        <taxon>Isosphaeraceae</taxon>
        <taxon>Isosphaera</taxon>
    </lineage>
</organism>
<reference key="1">
    <citation type="submission" date="2010-11" db="EMBL/GenBank/DDBJ databases">
        <title>The complete sequence of chromosome of Isophaera pallida ATCC 43644.</title>
        <authorList>
            <consortium name="US DOE Joint Genome Institute (JGI-PGF)"/>
            <person name="Lucas S."/>
            <person name="Copeland A."/>
            <person name="Lapidus A."/>
            <person name="Bruce D."/>
            <person name="Goodwin L."/>
            <person name="Pitluck S."/>
            <person name="Kyrpides N."/>
            <person name="Mavromatis K."/>
            <person name="Pagani I."/>
            <person name="Ivanova N."/>
            <person name="Saunders E."/>
            <person name="Brettin T."/>
            <person name="Detter J.C."/>
            <person name="Han C."/>
            <person name="Tapia R."/>
            <person name="Land M."/>
            <person name="Hauser L."/>
            <person name="Markowitz V."/>
            <person name="Cheng J.-F."/>
            <person name="Hugenholtz P."/>
            <person name="Woyke T."/>
            <person name="Wu D."/>
            <person name="Eisen J.A."/>
        </authorList>
    </citation>
    <scope>NUCLEOTIDE SEQUENCE</scope>
    <source>
        <strain>ATCC 43644</strain>
    </source>
</reference>
<dbReference type="Pfam" id="PF13365">
    <property type="entry name" value="Trypsin_2"/>
    <property type="match status" value="1"/>
</dbReference>
<protein>
    <submittedName>
        <fullName evidence="4">PDZ/DHR/GLGF domain protein</fullName>
    </submittedName>
</protein>
<dbReference type="Gene3D" id="2.30.42.10">
    <property type="match status" value="2"/>
</dbReference>
<dbReference type="AlphaFoldDB" id="E8R2N8"/>
<evidence type="ECO:0000256" key="1">
    <source>
        <dbReference type="ARBA" id="ARBA00022670"/>
    </source>
</evidence>
<dbReference type="SUPFAM" id="SSF50494">
    <property type="entry name" value="Trypsin-like serine proteases"/>
    <property type="match status" value="1"/>
</dbReference>
<evidence type="ECO:0000313" key="4">
    <source>
        <dbReference type="EMBL" id="ADV62538.1"/>
    </source>
</evidence>
<evidence type="ECO:0000259" key="3">
    <source>
        <dbReference type="PROSITE" id="PS50106"/>
    </source>
</evidence>
<accession>E8R2N8</accession>
<dbReference type="KEGG" id="ipa:Isop_1958"/>
<dbReference type="InterPro" id="IPR009003">
    <property type="entry name" value="Peptidase_S1_PA"/>
</dbReference>
<dbReference type="InterPro" id="IPR041489">
    <property type="entry name" value="PDZ_6"/>
</dbReference>
<keyword evidence="1" id="KW-0645">Protease</keyword>
<dbReference type="STRING" id="575540.Isop_1958"/>
<dbReference type="OrthoDB" id="208231at2"/>
<name>E8R2N8_ISOPI</name>
<dbReference type="Gene3D" id="2.40.10.120">
    <property type="match status" value="1"/>
</dbReference>
<keyword evidence="5" id="KW-1185">Reference proteome</keyword>
<dbReference type="InterPro" id="IPR001940">
    <property type="entry name" value="Peptidase_S1C"/>
</dbReference>
<dbReference type="eggNOG" id="COG0793">
    <property type="taxonomic scope" value="Bacteria"/>
</dbReference>
<gene>
    <name evidence="4" type="ordered locus">Isop_1958</name>
</gene>
<dbReference type="PROSITE" id="PS50106">
    <property type="entry name" value="PDZ"/>
    <property type="match status" value="2"/>
</dbReference>
<dbReference type="PANTHER" id="PTHR43343:SF3">
    <property type="entry name" value="PROTEASE DO-LIKE 8, CHLOROPLASTIC"/>
    <property type="match status" value="1"/>
</dbReference>
<dbReference type="PANTHER" id="PTHR43343">
    <property type="entry name" value="PEPTIDASE S12"/>
    <property type="match status" value="1"/>
</dbReference>
<dbReference type="Proteomes" id="UP000008631">
    <property type="component" value="Chromosome"/>
</dbReference>